<accession>A0ABY9XU06</accession>
<dbReference type="Pfam" id="PF07715">
    <property type="entry name" value="Plug"/>
    <property type="match status" value="1"/>
</dbReference>
<dbReference type="Proteomes" id="UP001302806">
    <property type="component" value="Chromosome"/>
</dbReference>
<keyword evidence="7 8" id="KW-0998">Cell outer membrane</keyword>
<keyword evidence="4 8" id="KW-0812">Transmembrane</keyword>
<evidence type="ECO:0000256" key="5">
    <source>
        <dbReference type="ARBA" id="ARBA00022729"/>
    </source>
</evidence>
<reference evidence="10 11" key="1">
    <citation type="submission" date="2023-09" db="EMBL/GenBank/DDBJ databases">
        <title>Thalassobella suaedae gen. nov., sp. nov., a marine bacterium of the family Flavobacteriaceae isolated from a halophyte Suaeda japonica.</title>
        <authorList>
            <person name="Lee S.Y."/>
            <person name="Hwang C.Y."/>
        </authorList>
    </citation>
    <scope>NUCLEOTIDE SEQUENCE [LARGE SCALE GENOMIC DNA]</scope>
    <source>
        <strain evidence="10 11">HL-DH14</strain>
    </source>
</reference>
<evidence type="ECO:0000256" key="2">
    <source>
        <dbReference type="ARBA" id="ARBA00022448"/>
    </source>
</evidence>
<evidence type="ECO:0000313" key="10">
    <source>
        <dbReference type="EMBL" id="WNH09394.1"/>
    </source>
</evidence>
<gene>
    <name evidence="10" type="ORF">RHP51_01230</name>
</gene>
<keyword evidence="10" id="KW-0675">Receptor</keyword>
<name>A0ABY9XU06_9FLAO</name>
<keyword evidence="2 8" id="KW-0813">Transport</keyword>
<sequence>MYSKKLKLLTLLAICLTLFSYGQIKIIDNDSKETLHDVKIINSQTNDSLTANSNEYFEILKAGTYILKKAGYFDKVVSLKKDKYYIIALSINPSELNEIIINANHIPKKLKKSTKSIILISLKDIERSNSINFASVLNRTPGIFMQSGALNTNRITIRGIGSRNLFGTAKIRAYFKDIPLTNGSGETNIEDFELASISRFEIIKGTTSSEYGAGLGGTINITPKNAYLNTSSINNDLIIGSFGLTKGIINLNHGTAKNSYSAIYSNTHSDGYRENNKYDRQTFTLSSNHFLTKKDEISFLASYLDLKAFIPSSINESTYINSPKSAVLYMETSSGL</sequence>
<keyword evidence="3 8" id="KW-1134">Transmembrane beta strand</keyword>
<dbReference type="PROSITE" id="PS52016">
    <property type="entry name" value="TONB_DEPENDENT_REC_3"/>
    <property type="match status" value="1"/>
</dbReference>
<dbReference type="InterPro" id="IPR036942">
    <property type="entry name" value="Beta-barrel_TonB_sf"/>
</dbReference>
<evidence type="ECO:0000259" key="9">
    <source>
        <dbReference type="Pfam" id="PF07715"/>
    </source>
</evidence>
<comment type="subcellular location">
    <subcellularLocation>
        <location evidence="1 8">Cell outer membrane</location>
        <topology evidence="1 8">Multi-pass membrane protein</topology>
    </subcellularLocation>
</comment>
<organism evidence="10 11">
    <name type="scientific">Thalassobellus suaedae</name>
    <dbReference type="NCBI Taxonomy" id="3074124"/>
    <lineage>
        <taxon>Bacteria</taxon>
        <taxon>Pseudomonadati</taxon>
        <taxon>Bacteroidota</taxon>
        <taxon>Flavobacteriia</taxon>
        <taxon>Flavobacteriales</taxon>
        <taxon>Flavobacteriaceae</taxon>
        <taxon>Thalassobellus</taxon>
    </lineage>
</organism>
<dbReference type="EMBL" id="CP134537">
    <property type="protein sequence ID" value="WNH09394.1"/>
    <property type="molecule type" value="Genomic_DNA"/>
</dbReference>
<dbReference type="RefSeq" id="WP_415865865.1">
    <property type="nucleotide sequence ID" value="NZ_CP134537.1"/>
</dbReference>
<dbReference type="PANTHER" id="PTHR30069:SF29">
    <property type="entry name" value="HEMOGLOBIN AND HEMOGLOBIN-HAPTOGLOBIN-BINDING PROTEIN 1-RELATED"/>
    <property type="match status" value="1"/>
</dbReference>
<evidence type="ECO:0000256" key="1">
    <source>
        <dbReference type="ARBA" id="ARBA00004571"/>
    </source>
</evidence>
<feature type="domain" description="TonB-dependent receptor plug" evidence="9">
    <location>
        <begin position="110"/>
        <end position="217"/>
    </location>
</feature>
<evidence type="ECO:0000256" key="4">
    <source>
        <dbReference type="ARBA" id="ARBA00022692"/>
    </source>
</evidence>
<dbReference type="InterPro" id="IPR039426">
    <property type="entry name" value="TonB-dep_rcpt-like"/>
</dbReference>
<evidence type="ECO:0000256" key="6">
    <source>
        <dbReference type="ARBA" id="ARBA00023136"/>
    </source>
</evidence>
<dbReference type="Gene3D" id="2.170.130.10">
    <property type="entry name" value="TonB-dependent receptor, plug domain"/>
    <property type="match status" value="1"/>
</dbReference>
<evidence type="ECO:0000256" key="3">
    <source>
        <dbReference type="ARBA" id="ARBA00022452"/>
    </source>
</evidence>
<keyword evidence="6 8" id="KW-0472">Membrane</keyword>
<evidence type="ECO:0000256" key="8">
    <source>
        <dbReference type="PROSITE-ProRule" id="PRU01360"/>
    </source>
</evidence>
<evidence type="ECO:0000313" key="11">
    <source>
        <dbReference type="Proteomes" id="UP001302806"/>
    </source>
</evidence>
<evidence type="ECO:0000256" key="7">
    <source>
        <dbReference type="ARBA" id="ARBA00023237"/>
    </source>
</evidence>
<keyword evidence="5" id="KW-0732">Signal</keyword>
<dbReference type="PANTHER" id="PTHR30069">
    <property type="entry name" value="TONB-DEPENDENT OUTER MEMBRANE RECEPTOR"/>
    <property type="match status" value="1"/>
</dbReference>
<proteinExistence type="inferred from homology"/>
<dbReference type="SUPFAM" id="SSF56935">
    <property type="entry name" value="Porins"/>
    <property type="match status" value="1"/>
</dbReference>
<dbReference type="InterPro" id="IPR037066">
    <property type="entry name" value="Plug_dom_sf"/>
</dbReference>
<protein>
    <submittedName>
        <fullName evidence="10">TonB-dependent receptor plug domain-containing protein</fullName>
    </submittedName>
</protein>
<dbReference type="Gene3D" id="2.40.170.20">
    <property type="entry name" value="TonB-dependent receptor, beta-barrel domain"/>
    <property type="match status" value="1"/>
</dbReference>
<dbReference type="InterPro" id="IPR012910">
    <property type="entry name" value="Plug_dom"/>
</dbReference>
<comment type="similarity">
    <text evidence="8">Belongs to the TonB-dependent receptor family.</text>
</comment>